<dbReference type="PROSITE" id="PS51898">
    <property type="entry name" value="TYR_RECOMBINASE"/>
    <property type="match status" value="1"/>
</dbReference>
<reference evidence="8 9" key="1">
    <citation type="submission" date="2015-09" db="EMBL/GenBank/DDBJ databases">
        <authorList>
            <consortium name="Swine Surveillance"/>
        </authorList>
    </citation>
    <scope>NUCLEOTIDE SEQUENCE [LARGE SCALE GENOMIC DNA]</scope>
    <source>
        <strain evidence="8 9">S613</strain>
    </source>
</reference>
<dbReference type="InterPro" id="IPR013762">
    <property type="entry name" value="Integrase-like_cat_sf"/>
</dbReference>
<dbReference type="PANTHER" id="PTHR30629:SF2">
    <property type="entry name" value="PROPHAGE INTEGRASE INTS-RELATED"/>
    <property type="match status" value="1"/>
</dbReference>
<protein>
    <submittedName>
        <fullName evidence="8">Phage integrase family protein</fullName>
    </submittedName>
</protein>
<dbReference type="PANTHER" id="PTHR30629">
    <property type="entry name" value="PROPHAGE INTEGRASE"/>
    <property type="match status" value="1"/>
</dbReference>
<dbReference type="InterPro" id="IPR050808">
    <property type="entry name" value="Phage_Integrase"/>
</dbReference>
<dbReference type="InterPro" id="IPR010998">
    <property type="entry name" value="Integrase_recombinase_N"/>
</dbReference>
<evidence type="ECO:0000313" key="9">
    <source>
        <dbReference type="Proteomes" id="UP000050349"/>
    </source>
</evidence>
<feature type="domain" description="Tyr recombinase" evidence="6">
    <location>
        <begin position="204"/>
        <end position="385"/>
    </location>
</feature>
<dbReference type="AlphaFoldDB" id="A0A0N8NWT3"/>
<dbReference type="InterPro" id="IPR044068">
    <property type="entry name" value="CB"/>
</dbReference>
<feature type="domain" description="Core-binding (CB)" evidence="7">
    <location>
        <begin position="98"/>
        <end position="180"/>
    </location>
</feature>
<dbReference type="Proteomes" id="UP000050349">
    <property type="component" value="Unassembled WGS sequence"/>
</dbReference>
<dbReference type="GO" id="GO:0003677">
    <property type="term" value="F:DNA binding"/>
    <property type="evidence" value="ECO:0007669"/>
    <property type="project" value="UniProtKB-UniRule"/>
</dbReference>
<comment type="similarity">
    <text evidence="1">Belongs to the 'phage' integrase family.</text>
</comment>
<evidence type="ECO:0000256" key="1">
    <source>
        <dbReference type="ARBA" id="ARBA00008857"/>
    </source>
</evidence>
<organism evidence="8 9">
    <name type="scientific">Pseudomonas fluorescens</name>
    <dbReference type="NCBI Taxonomy" id="294"/>
    <lineage>
        <taxon>Bacteria</taxon>
        <taxon>Pseudomonadati</taxon>
        <taxon>Pseudomonadota</taxon>
        <taxon>Gammaproteobacteria</taxon>
        <taxon>Pseudomonadales</taxon>
        <taxon>Pseudomonadaceae</taxon>
        <taxon>Pseudomonas</taxon>
    </lineage>
</organism>
<keyword evidence="2" id="KW-0229">DNA integration</keyword>
<dbReference type="Gene3D" id="1.10.150.130">
    <property type="match status" value="1"/>
</dbReference>
<evidence type="ECO:0000313" key="8">
    <source>
        <dbReference type="EMBL" id="KPU58281.1"/>
    </source>
</evidence>
<dbReference type="OrthoDB" id="9795573at2"/>
<dbReference type="GO" id="GO:0006310">
    <property type="term" value="P:DNA recombination"/>
    <property type="evidence" value="ECO:0007669"/>
    <property type="project" value="UniProtKB-KW"/>
</dbReference>
<dbReference type="Gene3D" id="3.30.160.390">
    <property type="entry name" value="Integrase, DNA-binding domain"/>
    <property type="match status" value="1"/>
</dbReference>
<evidence type="ECO:0000256" key="3">
    <source>
        <dbReference type="ARBA" id="ARBA00023125"/>
    </source>
</evidence>
<evidence type="ECO:0000259" key="7">
    <source>
        <dbReference type="PROSITE" id="PS51900"/>
    </source>
</evidence>
<dbReference type="RefSeq" id="WP_057398557.1">
    <property type="nucleotide sequence ID" value="NZ_CP148752.1"/>
</dbReference>
<keyword evidence="3 5" id="KW-0238">DNA-binding</keyword>
<dbReference type="Pfam" id="PF00589">
    <property type="entry name" value="Phage_integrase"/>
    <property type="match status" value="1"/>
</dbReference>
<evidence type="ECO:0000256" key="5">
    <source>
        <dbReference type="PROSITE-ProRule" id="PRU01248"/>
    </source>
</evidence>
<dbReference type="GO" id="GO:0015074">
    <property type="term" value="P:DNA integration"/>
    <property type="evidence" value="ECO:0007669"/>
    <property type="project" value="UniProtKB-KW"/>
</dbReference>
<dbReference type="CDD" id="cd00801">
    <property type="entry name" value="INT_P4_C"/>
    <property type="match status" value="1"/>
</dbReference>
<dbReference type="PROSITE" id="PS51900">
    <property type="entry name" value="CB"/>
    <property type="match status" value="1"/>
</dbReference>
<comment type="caution">
    <text evidence="8">The sequence shown here is derived from an EMBL/GenBank/DDBJ whole genome shotgun (WGS) entry which is preliminary data.</text>
</comment>
<dbReference type="Gene3D" id="1.10.443.10">
    <property type="entry name" value="Intergrase catalytic core"/>
    <property type="match status" value="1"/>
</dbReference>
<dbReference type="Pfam" id="PF13356">
    <property type="entry name" value="Arm-DNA-bind_3"/>
    <property type="match status" value="1"/>
</dbReference>
<evidence type="ECO:0000256" key="2">
    <source>
        <dbReference type="ARBA" id="ARBA00022908"/>
    </source>
</evidence>
<dbReference type="Pfam" id="PF22022">
    <property type="entry name" value="Phage_int_M"/>
    <property type="match status" value="1"/>
</dbReference>
<keyword evidence="4" id="KW-0233">DNA recombination</keyword>
<name>A0A0N8NWT3_PSEFL</name>
<dbReference type="EMBL" id="LJXB01000082">
    <property type="protein sequence ID" value="KPU58281.1"/>
    <property type="molecule type" value="Genomic_DNA"/>
</dbReference>
<dbReference type="PATRIC" id="fig|294.162.peg.3596"/>
<evidence type="ECO:0000256" key="4">
    <source>
        <dbReference type="ARBA" id="ARBA00023172"/>
    </source>
</evidence>
<accession>A0A0N8NWT3</accession>
<sequence>MPLTALQVKASKPTDKQYTLGDSSGLALLVQPNGRKYWHFRYTYLGRPARVSLGVYPSISLQEARERAAECRKLLKDDINPGAKRRDDKQQQREAGLNTFRRATEYWYQFKADSGRSHATLKKIRDYLDKDLLPALGEMQLEHITRADCAKLQASIEKRGAFNVADKARTWLKQIFSQAIARGLCEHNPASELHAIALVPPPPEHYPHLRESELPEFLQALSKTTSRLPSRIASWMAILTASRPGMVRYATWDEIDFEEGTWTIPAERMKMRRDYVSPLPHQLIAMLIKLHQCTGRSRYLFPGSGEKRPVISENTINLVFAKIGYKGRMVSHGVRHTASTLLREHGWLKDHVESQLAHVEGGIAGEYNQALYLTQRRIMMQWYADYLDALRVGITASLRDQFDTRVNQFLSRKSSELLGVNAVDGGISALEDERGAFQR</sequence>
<proteinExistence type="inferred from homology"/>
<dbReference type="InterPro" id="IPR025166">
    <property type="entry name" value="Integrase_DNA_bind_dom"/>
</dbReference>
<evidence type="ECO:0000259" key="6">
    <source>
        <dbReference type="PROSITE" id="PS51898"/>
    </source>
</evidence>
<dbReference type="InterPro" id="IPR011010">
    <property type="entry name" value="DNA_brk_join_enz"/>
</dbReference>
<dbReference type="InterPro" id="IPR038488">
    <property type="entry name" value="Integrase_DNA-bd_sf"/>
</dbReference>
<dbReference type="InterPro" id="IPR053876">
    <property type="entry name" value="Phage_int_M"/>
</dbReference>
<gene>
    <name evidence="8" type="ORF">AN403_2649</name>
</gene>
<dbReference type="SUPFAM" id="SSF56349">
    <property type="entry name" value="DNA breaking-rejoining enzymes"/>
    <property type="match status" value="1"/>
</dbReference>
<dbReference type="InterPro" id="IPR002104">
    <property type="entry name" value="Integrase_catalytic"/>
</dbReference>